<dbReference type="InterPro" id="IPR013783">
    <property type="entry name" value="Ig-like_fold"/>
</dbReference>
<dbReference type="PROSITE" id="PS50002">
    <property type="entry name" value="SH3"/>
    <property type="match status" value="1"/>
</dbReference>
<reference evidence="6 7" key="1">
    <citation type="submission" date="2021-06" db="EMBL/GenBank/DDBJ databases">
        <title>Caerostris extrusa draft genome.</title>
        <authorList>
            <person name="Kono N."/>
            <person name="Arakawa K."/>
        </authorList>
    </citation>
    <scope>NUCLEOTIDE SEQUENCE [LARGE SCALE GENOMIC DNA]</scope>
</reference>
<evidence type="ECO:0000256" key="4">
    <source>
        <dbReference type="SAM" id="MobiDB-lite"/>
    </source>
</evidence>
<feature type="region of interest" description="Disordered" evidence="4">
    <location>
        <begin position="257"/>
        <end position="508"/>
    </location>
</feature>
<dbReference type="Pfam" id="PF07653">
    <property type="entry name" value="SH3_2"/>
    <property type="match status" value="1"/>
</dbReference>
<gene>
    <name evidence="6" type="primary">RIMBP2</name>
    <name evidence="6" type="ORF">CEXT_490701</name>
</gene>
<dbReference type="Gene3D" id="2.30.30.40">
    <property type="entry name" value="SH3 Domains"/>
    <property type="match status" value="2"/>
</dbReference>
<evidence type="ECO:0000256" key="1">
    <source>
        <dbReference type="ARBA" id="ARBA00022443"/>
    </source>
</evidence>
<dbReference type="SMART" id="SM00326">
    <property type="entry name" value="SH3"/>
    <property type="match status" value="1"/>
</dbReference>
<feature type="compositionally biased region" description="Basic and acidic residues" evidence="4">
    <location>
        <begin position="366"/>
        <end position="375"/>
    </location>
</feature>
<accession>A0AAV4Q5D4</accession>
<dbReference type="SUPFAM" id="SSF50044">
    <property type="entry name" value="SH3-domain"/>
    <property type="match status" value="1"/>
</dbReference>
<dbReference type="Gene3D" id="2.60.40.10">
    <property type="entry name" value="Immunoglobulins"/>
    <property type="match status" value="1"/>
</dbReference>
<evidence type="ECO:0000313" key="6">
    <source>
        <dbReference type="EMBL" id="GIY04564.1"/>
    </source>
</evidence>
<feature type="compositionally biased region" description="Polar residues" evidence="4">
    <location>
        <begin position="496"/>
        <end position="506"/>
    </location>
</feature>
<feature type="compositionally biased region" description="Basic and acidic residues" evidence="4">
    <location>
        <begin position="257"/>
        <end position="266"/>
    </location>
</feature>
<protein>
    <submittedName>
        <fullName evidence="6">RIMS-binding protein 2</fullName>
    </submittedName>
</protein>
<feature type="compositionally biased region" description="Basic and acidic residues" evidence="4">
    <location>
        <begin position="397"/>
        <end position="406"/>
    </location>
</feature>
<keyword evidence="2" id="KW-0677">Repeat</keyword>
<dbReference type="GO" id="GO:0007274">
    <property type="term" value="P:neuromuscular synaptic transmission"/>
    <property type="evidence" value="ECO:0007669"/>
    <property type="project" value="TreeGrafter"/>
</dbReference>
<dbReference type="Proteomes" id="UP001054945">
    <property type="component" value="Unassembled WGS sequence"/>
</dbReference>
<feature type="compositionally biased region" description="Basic and acidic residues" evidence="4">
    <location>
        <begin position="325"/>
        <end position="352"/>
    </location>
</feature>
<dbReference type="InterPro" id="IPR001452">
    <property type="entry name" value="SH3_domain"/>
</dbReference>
<comment type="caution">
    <text evidence="6">The sequence shown here is derived from an EMBL/GenBank/DDBJ whole genome shotgun (WGS) entry which is preliminary data.</text>
</comment>
<feature type="region of interest" description="Disordered" evidence="4">
    <location>
        <begin position="837"/>
        <end position="861"/>
    </location>
</feature>
<feature type="compositionally biased region" description="Polar residues" evidence="4">
    <location>
        <begin position="407"/>
        <end position="424"/>
    </location>
</feature>
<dbReference type="InterPro" id="IPR035753">
    <property type="entry name" value="RIM-BP_SH3_2"/>
</dbReference>
<dbReference type="GO" id="GO:0045202">
    <property type="term" value="C:synapse"/>
    <property type="evidence" value="ECO:0007669"/>
    <property type="project" value="GOC"/>
</dbReference>
<evidence type="ECO:0000259" key="5">
    <source>
        <dbReference type="PROSITE" id="PS50002"/>
    </source>
</evidence>
<dbReference type="PANTHER" id="PTHR14234:SF19">
    <property type="entry name" value="RIM-BINDING PROTEIN, ISOFORM F"/>
    <property type="match status" value="1"/>
</dbReference>
<feature type="region of interest" description="Disordered" evidence="4">
    <location>
        <begin position="121"/>
        <end position="148"/>
    </location>
</feature>
<dbReference type="InterPro" id="IPR040325">
    <property type="entry name" value="RIMBP1/2/3"/>
</dbReference>
<evidence type="ECO:0000313" key="7">
    <source>
        <dbReference type="Proteomes" id="UP001054945"/>
    </source>
</evidence>
<name>A0AAV4Q5D4_CAEEX</name>
<evidence type="ECO:0000256" key="2">
    <source>
        <dbReference type="ARBA" id="ARBA00022737"/>
    </source>
</evidence>
<keyword evidence="1 3" id="KW-0728">SH3 domain</keyword>
<proteinExistence type="predicted"/>
<dbReference type="EMBL" id="BPLR01005725">
    <property type="protein sequence ID" value="GIY04564.1"/>
    <property type="molecule type" value="Genomic_DNA"/>
</dbReference>
<evidence type="ECO:0000256" key="3">
    <source>
        <dbReference type="PROSITE-ProRule" id="PRU00192"/>
    </source>
</evidence>
<dbReference type="FunFam" id="2.30.30.40:FF:000023">
    <property type="entry name" value="RIMS-binding protein 2 isoform F"/>
    <property type="match status" value="1"/>
</dbReference>
<dbReference type="InterPro" id="IPR036028">
    <property type="entry name" value="SH3-like_dom_sf"/>
</dbReference>
<sequence>MFGLSPNTLYRVSVRVKPGKLLYNDEKNPKKLEMLVSNVEFRTLPKGLPEPPVNVQVEQGPQDGTLLVTWMPVHTTIVSTSVSPVIGYGVFAAGRQIAEVESPTDYGRPYEKLENFNQSAILRGRQFDERTPRERRSSSSDSESDTELTELLNHVNRRARAFDPLIHPSHHPRYNSSTKPSRMLLLLCRCCVKPIDQKLCGDVLEDMQIEGRSELSDIVEEEEETPTDTGENKSKMLCKVESINEADDFQINEIEKHRTDTQEHQSKPTHTVRRPNPNPQYLKHRTHVAEGNIATSGQIVLEPDENLSDKEIYPPSRINIPSIEITKDGGREDECEHAYSDDEYLPRERPPSPERFALSSSQQRPLRTEAVDTHHTSNSRSHRGPQSHYSQQHPHRDRSSPRRQSHDSALNRNQLPPTSNQPVSGRQRPPDQSRKSARNHSPAKVPSRSGNQPIPPDRGTNHSYYSKRRSSDSGRDASQPSGRRASGFYEPESRYENQGNYDSYGSQGDVGDNRVRFFVALFDYDPQTMSPNPDAADEELPFQEGQMIKIHGDKDADGFYRGESNGRVGLVPGNMVSEVQVDVDSGHYDDNSTRPRSLETAIVDQRSIEYHPRRVKKMVAMYDYDPQEISPNVDAENFRSVLRCHLCSGRRRRRWILHGRTEWSKRSSSVKFLREVQMDEEVKRHTGGRPKGQGRSYLGQAGCQWNGHHEKTTHTPKAQQRQRNMVEGTDGPPRNRITHPTQDMMELQHPQDTPRRQHYGMKEILNGTQHFEGHMYHQEDKGCLTSRHIQDHPQISIGNRPTYLHLQRGISSVSKNNDFASDEQRKSCTLNIMIKDDSSPKDGRKGIFSSFRDMFKGPKRN</sequence>
<dbReference type="InterPro" id="IPR057884">
    <property type="entry name" value="FN3_RIM-BP1/2/3"/>
</dbReference>
<dbReference type="Pfam" id="PF25523">
    <property type="entry name" value="Ig_RIMBP2"/>
    <property type="match status" value="1"/>
</dbReference>
<organism evidence="6 7">
    <name type="scientific">Caerostris extrusa</name>
    <name type="common">Bark spider</name>
    <name type="synonym">Caerostris bankana</name>
    <dbReference type="NCBI Taxonomy" id="172846"/>
    <lineage>
        <taxon>Eukaryota</taxon>
        <taxon>Metazoa</taxon>
        <taxon>Ecdysozoa</taxon>
        <taxon>Arthropoda</taxon>
        <taxon>Chelicerata</taxon>
        <taxon>Arachnida</taxon>
        <taxon>Araneae</taxon>
        <taxon>Araneomorphae</taxon>
        <taxon>Entelegynae</taxon>
        <taxon>Araneoidea</taxon>
        <taxon>Araneidae</taxon>
        <taxon>Caerostris</taxon>
    </lineage>
</organism>
<dbReference type="AlphaFoldDB" id="A0AAV4Q5D4"/>
<dbReference type="CDD" id="cd12012">
    <property type="entry name" value="SH3_RIM-BP_2"/>
    <property type="match status" value="1"/>
</dbReference>
<feature type="domain" description="SH3" evidence="5">
    <location>
        <begin position="513"/>
        <end position="581"/>
    </location>
</feature>
<feature type="region of interest" description="Disordered" evidence="4">
    <location>
        <begin position="706"/>
        <end position="741"/>
    </location>
</feature>
<dbReference type="PANTHER" id="PTHR14234">
    <property type="entry name" value="RIM BINDING PROTEIN-RELATED"/>
    <property type="match status" value="1"/>
</dbReference>
<keyword evidence="7" id="KW-1185">Reference proteome</keyword>
<feature type="compositionally biased region" description="Basic and acidic residues" evidence="4">
    <location>
        <begin position="125"/>
        <end position="138"/>
    </location>
</feature>